<comment type="catalytic activity">
    <reaction evidence="6">
        <text>a thymidine in DNA + NAD(+) = an N-(ADP-alpha-D-ribosyl)-thymidine in DNA + nicotinamide + H(+)</text>
        <dbReference type="Rhea" id="RHEA:71651"/>
        <dbReference type="Rhea" id="RHEA-COMP:13556"/>
        <dbReference type="Rhea" id="RHEA-COMP:18051"/>
        <dbReference type="ChEBI" id="CHEBI:15378"/>
        <dbReference type="ChEBI" id="CHEBI:17154"/>
        <dbReference type="ChEBI" id="CHEBI:57540"/>
        <dbReference type="ChEBI" id="CHEBI:137386"/>
        <dbReference type="ChEBI" id="CHEBI:191199"/>
    </reaction>
</comment>
<evidence type="ECO:0000259" key="7">
    <source>
        <dbReference type="PROSITE" id="PS52018"/>
    </source>
</evidence>
<dbReference type="PROSITE" id="PS52018">
    <property type="entry name" value="DART"/>
    <property type="match status" value="1"/>
</dbReference>
<evidence type="ECO:0000256" key="4">
    <source>
        <dbReference type="ARBA" id="ARBA00022695"/>
    </source>
</evidence>
<keyword evidence="1 6" id="KW-1277">Toxin-antitoxin system</keyword>
<comment type="caution">
    <text evidence="8">The sequence shown here is derived from an EMBL/GenBank/DDBJ whole genome shotgun (WGS) entry which is preliminary data.</text>
</comment>
<organism evidence="8 9">
    <name type="scientific">Pseudosulfitobacter pseudonitzschiae</name>
    <dbReference type="NCBI Taxonomy" id="1402135"/>
    <lineage>
        <taxon>Bacteria</taxon>
        <taxon>Pseudomonadati</taxon>
        <taxon>Pseudomonadota</taxon>
        <taxon>Alphaproteobacteria</taxon>
        <taxon>Rhodobacterales</taxon>
        <taxon>Roseobacteraceae</taxon>
        <taxon>Pseudosulfitobacter</taxon>
    </lineage>
</organism>
<sequence>MEILLFLFGLVLILAAIDKLKLFGAARKTHSSEAPLTIREKAAGTAAIGGDLTRGTIREVKKLPAAIDEFNDTLKKQNLEAETTLSQIKSPFGRSLAHRRMWLARALETEKHQLKILDKLNGDDELRHRYEVILAKLRREEETVSNKNCKDHDAAKVLRDLGFSGLPANLRLISIPLLCHFTRIENLQSILEQGIVPVGGCPELNIHPVINDENRFDRRTNTSSLSIGHPNERMLYKYRKINPDSDWVVLAINPATALSLDTLFCPHNAADARIRRLPDSSLRGNLALQAMFDPREQYTGSVRYNQPADTQAEILIPRGISAAEIQGVFFLSEQGYEKFGSSCGNRAVFTPSQSKAIFGKRIDRDCSSNARIIRDFDFQIDELIRDFKNDHRLPLALDKKIMSETEGAGSVFGHLMRQAWIDYSQHGKWVHGANS</sequence>
<dbReference type="GO" id="GO:0003677">
    <property type="term" value="F:DNA binding"/>
    <property type="evidence" value="ECO:0007669"/>
    <property type="project" value="UniProtKB-UniRule"/>
</dbReference>
<keyword evidence="5 6" id="KW-0238">DNA-binding</keyword>
<dbReference type="EMBL" id="JAFBWN010000020">
    <property type="protein sequence ID" value="MBM2356752.1"/>
    <property type="molecule type" value="Genomic_DNA"/>
</dbReference>
<protein>
    <submittedName>
        <fullName evidence="8">DUF4433 domain-containing protein</fullName>
    </submittedName>
</protein>
<keyword evidence="3 6" id="KW-0808">Transferase</keyword>
<evidence type="ECO:0000313" key="8">
    <source>
        <dbReference type="EMBL" id="MBM2356752.1"/>
    </source>
</evidence>
<feature type="active site" evidence="6">
    <location>
        <position position="313"/>
    </location>
</feature>
<feature type="binding site" evidence="6">
    <location>
        <begin position="180"/>
        <end position="182"/>
    </location>
    <ligand>
        <name>NAD(+)</name>
        <dbReference type="ChEBI" id="CHEBI:57540"/>
    </ligand>
</feature>
<dbReference type="InterPro" id="IPR029494">
    <property type="entry name" value="DarT"/>
</dbReference>
<dbReference type="Pfam" id="PF14487">
    <property type="entry name" value="DarT"/>
    <property type="match status" value="1"/>
</dbReference>
<comment type="similarity">
    <text evidence="6">Belongs to the DarT ADP-ribosyltransferase family.</text>
</comment>
<evidence type="ECO:0000256" key="1">
    <source>
        <dbReference type="ARBA" id="ARBA00022649"/>
    </source>
</evidence>
<keyword evidence="2 6" id="KW-0328">Glycosyltransferase</keyword>
<evidence type="ECO:0000313" key="9">
    <source>
        <dbReference type="Proteomes" id="UP000809337"/>
    </source>
</evidence>
<dbReference type="GO" id="GO:0016757">
    <property type="term" value="F:glycosyltransferase activity"/>
    <property type="evidence" value="ECO:0007669"/>
    <property type="project" value="UniProtKB-UniRule"/>
</dbReference>
<feature type="active site" description="Proton acceptor" evidence="6">
    <location>
        <position position="215"/>
    </location>
</feature>
<proteinExistence type="inferred from homology"/>
<accession>A0A9Q2P5G2</accession>
<evidence type="ECO:0000256" key="6">
    <source>
        <dbReference type="PROSITE-ProRule" id="PRU01362"/>
    </source>
</evidence>
<dbReference type="AlphaFoldDB" id="A0A9Q2P5G2"/>
<evidence type="ECO:0000256" key="3">
    <source>
        <dbReference type="ARBA" id="ARBA00022679"/>
    </source>
</evidence>
<evidence type="ECO:0000256" key="2">
    <source>
        <dbReference type="ARBA" id="ARBA00022676"/>
    </source>
</evidence>
<evidence type="ECO:0000256" key="5">
    <source>
        <dbReference type="ARBA" id="ARBA00023125"/>
    </source>
</evidence>
<reference evidence="8" key="1">
    <citation type="submission" date="2021-01" db="EMBL/GenBank/DDBJ databases">
        <title>Diatom-associated Roseobacters Show Island Model of Population Structure.</title>
        <authorList>
            <person name="Qu L."/>
            <person name="Feng X."/>
            <person name="Chen Y."/>
            <person name="Li L."/>
            <person name="Wang X."/>
            <person name="Hu Z."/>
            <person name="Wang H."/>
            <person name="Luo H."/>
        </authorList>
    </citation>
    <scope>NUCLEOTIDE SEQUENCE</scope>
    <source>
        <strain evidence="8">SM26-45</strain>
    </source>
</reference>
<dbReference type="RefSeq" id="WP_231035630.1">
    <property type="nucleotide sequence ID" value="NZ_JAJNGX010000020.1"/>
</dbReference>
<gene>
    <name evidence="8" type="ORF">JQX14_19540</name>
</gene>
<keyword evidence="4 6" id="KW-0548">Nucleotidyltransferase</keyword>
<comment type="caution">
    <text evidence="6">Lacks conserved residue(s) required for the propagation of feature annotation.</text>
</comment>
<dbReference type="Proteomes" id="UP000809337">
    <property type="component" value="Unassembled WGS sequence"/>
</dbReference>
<name>A0A9Q2P5G2_9RHOB</name>
<dbReference type="GO" id="GO:0016779">
    <property type="term" value="F:nucleotidyltransferase activity"/>
    <property type="evidence" value="ECO:0007669"/>
    <property type="project" value="UniProtKB-UniRule"/>
</dbReference>
<feature type="domain" description="DarT" evidence="7">
    <location>
        <begin position="176"/>
        <end position="358"/>
    </location>
</feature>
<feature type="binding site" evidence="6">
    <location>
        <position position="215"/>
    </location>
    <ligand>
        <name>NAD(+)</name>
        <dbReference type="ChEBI" id="CHEBI:57540"/>
    </ligand>
</feature>